<evidence type="ECO:0000256" key="4">
    <source>
        <dbReference type="ARBA" id="ARBA00022801"/>
    </source>
</evidence>
<dbReference type="InterPro" id="IPR058136">
    <property type="entry name" value="AmpC"/>
</dbReference>
<gene>
    <name evidence="9" type="ORF">PCA31118_01203</name>
</gene>
<dbReference type="Pfam" id="PF00144">
    <property type="entry name" value="Beta-lactamase"/>
    <property type="match status" value="1"/>
</dbReference>
<dbReference type="NCBIfam" id="NF033085">
    <property type="entry name" value="bla_class_C"/>
    <property type="match status" value="1"/>
</dbReference>
<dbReference type="PANTHER" id="PTHR46825">
    <property type="entry name" value="D-ALANYL-D-ALANINE-CARBOXYPEPTIDASE/ENDOPEPTIDASE AMPH"/>
    <property type="match status" value="1"/>
</dbReference>
<dbReference type="InterPro" id="IPR001466">
    <property type="entry name" value="Beta-lactam-related"/>
</dbReference>
<protein>
    <recommendedName>
        <fullName evidence="3 6">Beta-lactamase</fullName>
        <ecNumber evidence="3 6">3.5.2.6</ecNumber>
    </recommendedName>
</protein>
<feature type="chain" id="PRO_5023112181" description="Beta-lactamase" evidence="7">
    <location>
        <begin position="30"/>
        <end position="413"/>
    </location>
</feature>
<dbReference type="AlphaFoldDB" id="A0A5E4ZQE0"/>
<keyword evidence="4 6" id="KW-0378">Hydrolase</keyword>
<evidence type="ECO:0000256" key="1">
    <source>
        <dbReference type="ARBA" id="ARBA00001526"/>
    </source>
</evidence>
<dbReference type="GO" id="GO:0008800">
    <property type="term" value="F:beta-lactamase activity"/>
    <property type="evidence" value="ECO:0007669"/>
    <property type="project" value="UniProtKB-UniRule"/>
</dbReference>
<dbReference type="NCBIfam" id="NF045671">
    <property type="entry name" value="blaPNC"/>
    <property type="match status" value="1"/>
</dbReference>
<dbReference type="InterPro" id="IPR001586">
    <property type="entry name" value="Beta-lactam_class-C_AS"/>
</dbReference>
<evidence type="ECO:0000313" key="10">
    <source>
        <dbReference type="Proteomes" id="UP000414136"/>
    </source>
</evidence>
<reference evidence="9 10" key="1">
    <citation type="submission" date="2019-08" db="EMBL/GenBank/DDBJ databases">
        <authorList>
            <person name="Peeters C."/>
        </authorList>
    </citation>
    <scope>NUCLEOTIDE SEQUENCE [LARGE SCALE GENOMIC DNA]</scope>
    <source>
        <strain evidence="9 10">LMG 31118</strain>
    </source>
</reference>
<comment type="catalytic activity">
    <reaction evidence="1 6">
        <text>a beta-lactam + H2O = a substituted beta-amino acid</text>
        <dbReference type="Rhea" id="RHEA:20401"/>
        <dbReference type="ChEBI" id="CHEBI:15377"/>
        <dbReference type="ChEBI" id="CHEBI:35627"/>
        <dbReference type="ChEBI" id="CHEBI:140347"/>
        <dbReference type="EC" id="3.5.2.6"/>
    </reaction>
</comment>
<dbReference type="PROSITE" id="PS00336">
    <property type="entry name" value="BETA_LACTAMASE_C"/>
    <property type="match status" value="1"/>
</dbReference>
<dbReference type="InterPro" id="IPR050491">
    <property type="entry name" value="AmpC-like"/>
</dbReference>
<sequence>MNKPYFTLFAALAATAAIGWMAFSARSYAAEANPLDQTNPRQAEIKSLVDKTIGPLMARQEIPGMAVGIVFDGQSYLFDYGLADKAANKPVTNDTLFEIGSVSKTFTATLAAYAQAAGALSLTDKTSRIAPEFAGTPFGDVKLLNLATHTTGGMPLQVPDNIGNTDEITQYLKAWKPAKPTGTVRTYSNVSIGALGWLTARAMHGDFATLMSDHVFKPLDLKHTYLSVPEDQQANYAWGYKDGKPVRVSPGVFEPEAYGVKTTASDLLRFLRANLGETVHDRRLRHAIYATRSSYFFDAPMTQDLIWEQYPYPVTVDTLLEGNSSRMAYEPTPAREFAPPMAPSPVSWVNKTGSTNGFGAYVAFVPSKQMGIVLLANKNYAMDERIRAAHLILTTLDGARTPPAPTPTPTSTK</sequence>
<dbReference type="GO" id="GO:0030288">
    <property type="term" value="C:outer membrane-bounded periplasmic space"/>
    <property type="evidence" value="ECO:0007669"/>
    <property type="project" value="InterPro"/>
</dbReference>
<evidence type="ECO:0000256" key="6">
    <source>
        <dbReference type="RuleBase" id="RU361140"/>
    </source>
</evidence>
<evidence type="ECO:0000256" key="7">
    <source>
        <dbReference type="SAM" id="SignalP"/>
    </source>
</evidence>
<dbReference type="InterPro" id="IPR012338">
    <property type="entry name" value="Beta-lactam/transpept-like"/>
</dbReference>
<keyword evidence="10" id="KW-1185">Reference proteome</keyword>
<organism evidence="9 10">
    <name type="scientific">Pandoraea captiosa</name>
    <dbReference type="NCBI Taxonomy" id="2508302"/>
    <lineage>
        <taxon>Bacteria</taxon>
        <taxon>Pseudomonadati</taxon>
        <taxon>Pseudomonadota</taxon>
        <taxon>Betaproteobacteria</taxon>
        <taxon>Burkholderiales</taxon>
        <taxon>Burkholderiaceae</taxon>
        <taxon>Pandoraea</taxon>
    </lineage>
</organism>
<keyword evidence="7" id="KW-0732">Signal</keyword>
<dbReference type="GO" id="GO:0046677">
    <property type="term" value="P:response to antibiotic"/>
    <property type="evidence" value="ECO:0007669"/>
    <property type="project" value="UniProtKB-UniRule"/>
</dbReference>
<feature type="domain" description="Beta-lactamase-related" evidence="8">
    <location>
        <begin position="49"/>
        <end position="393"/>
    </location>
</feature>
<accession>A0A5E4ZQE0</accession>
<dbReference type="RefSeq" id="WP_150623995.1">
    <property type="nucleotide sequence ID" value="NZ_CABPSQ010000002.1"/>
</dbReference>
<evidence type="ECO:0000313" key="9">
    <source>
        <dbReference type="EMBL" id="VVE63296.1"/>
    </source>
</evidence>
<dbReference type="PANTHER" id="PTHR46825:SF8">
    <property type="entry name" value="BETA-LACTAMASE-RELATED"/>
    <property type="match status" value="1"/>
</dbReference>
<feature type="signal peptide" evidence="7">
    <location>
        <begin position="1"/>
        <end position="29"/>
    </location>
</feature>
<dbReference type="EMBL" id="CABPSQ010000002">
    <property type="protein sequence ID" value="VVE63296.1"/>
    <property type="molecule type" value="Genomic_DNA"/>
</dbReference>
<dbReference type="Gene3D" id="3.40.710.10">
    <property type="entry name" value="DD-peptidase/beta-lactamase superfamily"/>
    <property type="match status" value="1"/>
</dbReference>
<evidence type="ECO:0000256" key="5">
    <source>
        <dbReference type="ARBA" id="ARBA00023251"/>
    </source>
</evidence>
<proteinExistence type="inferred from homology"/>
<keyword evidence="5 6" id="KW-0046">Antibiotic resistance</keyword>
<comment type="similarity">
    <text evidence="2 6">Belongs to the class-C beta-lactamase family.</text>
</comment>
<dbReference type="OrthoDB" id="5377431at2"/>
<evidence type="ECO:0000259" key="8">
    <source>
        <dbReference type="Pfam" id="PF00144"/>
    </source>
</evidence>
<dbReference type="SUPFAM" id="SSF56601">
    <property type="entry name" value="beta-lactamase/transpeptidase-like"/>
    <property type="match status" value="1"/>
</dbReference>
<dbReference type="EC" id="3.5.2.6" evidence="3 6"/>
<dbReference type="GO" id="GO:0017001">
    <property type="term" value="P:antibiotic catabolic process"/>
    <property type="evidence" value="ECO:0007669"/>
    <property type="project" value="InterPro"/>
</dbReference>
<evidence type="ECO:0000256" key="2">
    <source>
        <dbReference type="ARBA" id="ARBA00007840"/>
    </source>
</evidence>
<evidence type="ECO:0000256" key="3">
    <source>
        <dbReference type="ARBA" id="ARBA00012865"/>
    </source>
</evidence>
<dbReference type="Proteomes" id="UP000414136">
    <property type="component" value="Unassembled WGS sequence"/>
</dbReference>
<name>A0A5E4ZQE0_9BURK</name>